<reference evidence="1 2" key="1">
    <citation type="journal article" date="2024" name="Int. J. Syst. Evol. Microbiol.">
        <title>Paenibacillus hexagrammi sp. nov., a novel bacterium isolated from the gut content of Hexagrammos agrammus.</title>
        <authorList>
            <person name="Jung H.K."/>
            <person name="Kim D.G."/>
            <person name="Zin H."/>
            <person name="Park J."/>
            <person name="Jung H."/>
            <person name="Kim Y.O."/>
            <person name="Kong H.J."/>
            <person name="Kim J.W."/>
            <person name="Kim Y.S."/>
        </authorList>
    </citation>
    <scope>NUCLEOTIDE SEQUENCE [LARGE SCALE GENOMIC DNA]</scope>
    <source>
        <strain evidence="1 2">YPD9-1</strain>
    </source>
</reference>
<dbReference type="Proteomes" id="UP001649230">
    <property type="component" value="Chromosome"/>
</dbReference>
<dbReference type="EMBL" id="CP090978">
    <property type="protein sequence ID" value="UJF34312.1"/>
    <property type="molecule type" value="Genomic_DNA"/>
</dbReference>
<organism evidence="1 2">
    <name type="scientific">Paenibacillus hexagrammi</name>
    <dbReference type="NCBI Taxonomy" id="2908839"/>
    <lineage>
        <taxon>Bacteria</taxon>
        <taxon>Bacillati</taxon>
        <taxon>Bacillota</taxon>
        <taxon>Bacilli</taxon>
        <taxon>Bacillales</taxon>
        <taxon>Paenibacillaceae</taxon>
        <taxon>Paenibacillus</taxon>
    </lineage>
</organism>
<evidence type="ECO:0000313" key="1">
    <source>
        <dbReference type="EMBL" id="UJF34312.1"/>
    </source>
</evidence>
<keyword evidence="2" id="KW-1185">Reference proteome</keyword>
<evidence type="ECO:0000313" key="2">
    <source>
        <dbReference type="Proteomes" id="UP001649230"/>
    </source>
</evidence>
<proteinExistence type="predicted"/>
<protein>
    <submittedName>
        <fullName evidence="1">Uncharacterized protein</fullName>
    </submittedName>
</protein>
<accession>A0ABY3SJT4</accession>
<gene>
    <name evidence="1" type="ORF">L0M14_03625</name>
</gene>
<dbReference type="RefSeq" id="WP_235120886.1">
    <property type="nucleotide sequence ID" value="NZ_CP090978.1"/>
</dbReference>
<name>A0ABY3SJT4_9BACL</name>
<sequence>MYESNKKLFDENFRDQRKKVTSKSTKLNITDMDSKGMVFRSFLRLPKNENVVCCFQFIVNEIVITLEGDMKDCRKTKLDYEYLFEWRGEEVDNALITLSTVIKNDAIHRRKAARQYEYFNLDYANKALVDIVC</sequence>